<keyword evidence="5" id="KW-1185">Reference proteome</keyword>
<organism evidence="4 5">
    <name type="scientific">Gnathostoma spinigerum</name>
    <dbReference type="NCBI Taxonomy" id="75299"/>
    <lineage>
        <taxon>Eukaryota</taxon>
        <taxon>Metazoa</taxon>
        <taxon>Ecdysozoa</taxon>
        <taxon>Nematoda</taxon>
        <taxon>Chromadorea</taxon>
        <taxon>Rhabditida</taxon>
        <taxon>Spirurina</taxon>
        <taxon>Gnathostomatomorpha</taxon>
        <taxon>Gnathostomatoidea</taxon>
        <taxon>Gnathostomatidae</taxon>
        <taxon>Gnathostoma</taxon>
    </lineage>
</organism>
<dbReference type="InterPro" id="IPR001806">
    <property type="entry name" value="Small_GTPase"/>
</dbReference>
<dbReference type="PANTHER" id="PTHR45775:SF11">
    <property type="entry name" value="GTP-BINDING PROTEIN GEM"/>
    <property type="match status" value="1"/>
</dbReference>
<dbReference type="PROSITE" id="PS51419">
    <property type="entry name" value="RAB"/>
    <property type="match status" value="1"/>
</dbReference>
<dbReference type="AlphaFoldDB" id="A0ABD6ENS8"/>
<feature type="region of interest" description="Disordered" evidence="3">
    <location>
        <begin position="271"/>
        <end position="293"/>
    </location>
</feature>
<proteinExistence type="inferred from homology"/>
<keyword evidence="2" id="KW-0597">Phosphoprotein</keyword>
<sequence length="347" mass="39240">MRTDVWPEPKTASEIEVRFLQLPDAEDYTRVRQFKIDEKGAVVSRGDSFRRKSSSVNRTGIECTPSPIPHSANGSFSSKVEQQSGTSSDAEADESKKDVSPTTSTTYMIYVIGAPGTGKSTLISQFMTSDHRNPFANEIEDYENTVSVNIGGQESDLIFFEHDLRENDPWPRRDVNLYLLVYCIDSRLSFKKALNVVEKIRECPQTKDLPIVLAGNKIDLERKRAVTKAEAGSAALTYGFVHYEISVALNLEVDDLLVGLIAEIKESMNPRHPPVVTDKRKQSKGSSPSVPELHTDFHDAIRRYSQRKKKQMGVPTEVRSNKCMNFRPWSLIERFRNWRRGSPCLPI</sequence>
<dbReference type="SMART" id="SM00175">
    <property type="entry name" value="RAB"/>
    <property type="match status" value="1"/>
</dbReference>
<dbReference type="PROSITE" id="PS51421">
    <property type="entry name" value="RAS"/>
    <property type="match status" value="1"/>
</dbReference>
<reference evidence="4 5" key="1">
    <citation type="submission" date="2024-08" db="EMBL/GenBank/DDBJ databases">
        <title>Gnathostoma spinigerum genome.</title>
        <authorList>
            <person name="Gonzalez-Bertolin B."/>
            <person name="Monzon S."/>
            <person name="Zaballos A."/>
            <person name="Jimenez P."/>
            <person name="Dekumyoy P."/>
            <person name="Varona S."/>
            <person name="Cuesta I."/>
            <person name="Sumanam S."/>
            <person name="Adisakwattana P."/>
            <person name="Gasser R.B."/>
            <person name="Hernandez-Gonzalez A."/>
            <person name="Young N.D."/>
            <person name="Perteguer M.J."/>
        </authorList>
    </citation>
    <scope>NUCLEOTIDE SEQUENCE [LARGE SCALE GENOMIC DNA]</scope>
    <source>
        <strain evidence="4">AL3</strain>
        <tissue evidence="4">Liver</tissue>
    </source>
</reference>
<evidence type="ECO:0000313" key="4">
    <source>
        <dbReference type="EMBL" id="MFH4978202.1"/>
    </source>
</evidence>
<dbReference type="InterPro" id="IPR051641">
    <property type="entry name" value="RGK_GTP-binding_reg"/>
</dbReference>
<dbReference type="PANTHER" id="PTHR45775">
    <property type="entry name" value="RAD, GEM/KIR FAMILY MEMBER 2, ISOFORM C"/>
    <property type="match status" value="1"/>
</dbReference>
<protein>
    <submittedName>
        <fullName evidence="4">Uncharacterized protein</fullName>
    </submittedName>
</protein>
<evidence type="ECO:0000256" key="3">
    <source>
        <dbReference type="SAM" id="MobiDB-lite"/>
    </source>
</evidence>
<evidence type="ECO:0000256" key="2">
    <source>
        <dbReference type="ARBA" id="ARBA00022553"/>
    </source>
</evidence>
<accession>A0ABD6ENS8</accession>
<comment type="similarity">
    <text evidence="1">Belongs to the small GTPase superfamily. RGK family.</text>
</comment>
<dbReference type="Pfam" id="PF00071">
    <property type="entry name" value="Ras"/>
    <property type="match status" value="1"/>
</dbReference>
<evidence type="ECO:0000256" key="1">
    <source>
        <dbReference type="ARBA" id="ARBA00008846"/>
    </source>
</evidence>
<gene>
    <name evidence="4" type="ORF">AB6A40_004911</name>
</gene>
<name>A0ABD6ENS8_9BILA</name>
<feature type="region of interest" description="Disordered" evidence="3">
    <location>
        <begin position="45"/>
        <end position="100"/>
    </location>
</feature>
<dbReference type="SUPFAM" id="SSF52540">
    <property type="entry name" value="P-loop containing nucleoside triphosphate hydrolases"/>
    <property type="match status" value="1"/>
</dbReference>
<dbReference type="PRINTS" id="PR00449">
    <property type="entry name" value="RASTRNSFRMNG"/>
</dbReference>
<dbReference type="Proteomes" id="UP001608902">
    <property type="component" value="Unassembled WGS sequence"/>
</dbReference>
<dbReference type="SMART" id="SM00173">
    <property type="entry name" value="RAS"/>
    <property type="match status" value="1"/>
</dbReference>
<dbReference type="EMBL" id="JBGFUD010002970">
    <property type="protein sequence ID" value="MFH4978202.1"/>
    <property type="molecule type" value="Genomic_DNA"/>
</dbReference>
<dbReference type="Gene3D" id="3.40.50.300">
    <property type="entry name" value="P-loop containing nucleotide triphosphate hydrolases"/>
    <property type="match status" value="1"/>
</dbReference>
<dbReference type="InterPro" id="IPR027417">
    <property type="entry name" value="P-loop_NTPase"/>
</dbReference>
<evidence type="ECO:0000313" key="5">
    <source>
        <dbReference type="Proteomes" id="UP001608902"/>
    </source>
</evidence>
<feature type="compositionally biased region" description="Polar residues" evidence="3">
    <location>
        <begin position="72"/>
        <end position="89"/>
    </location>
</feature>
<comment type="caution">
    <text evidence="4">The sequence shown here is derived from an EMBL/GenBank/DDBJ whole genome shotgun (WGS) entry which is preliminary data.</text>
</comment>